<evidence type="ECO:0000256" key="3">
    <source>
        <dbReference type="ARBA" id="ARBA00022491"/>
    </source>
</evidence>
<dbReference type="Gene3D" id="6.10.160.20">
    <property type="match status" value="1"/>
</dbReference>
<feature type="domain" description="Histone deacetylase complex subunit SAP30 Sin3 binding" evidence="8">
    <location>
        <begin position="132"/>
        <end position="164"/>
    </location>
</feature>
<evidence type="ECO:0000256" key="2">
    <source>
        <dbReference type="ARBA" id="ARBA00006283"/>
    </source>
</evidence>
<dbReference type="InterPro" id="IPR025718">
    <property type="entry name" value="SAP30_Sin3-bd"/>
</dbReference>
<keyword evidence="10" id="KW-1185">Reference proteome</keyword>
<evidence type="ECO:0000256" key="1">
    <source>
        <dbReference type="ARBA" id="ARBA00004123"/>
    </source>
</evidence>
<keyword evidence="5" id="KW-0804">Transcription</keyword>
<keyword evidence="6" id="KW-0539">Nucleus</keyword>
<feature type="compositionally biased region" description="Polar residues" evidence="7">
    <location>
        <begin position="42"/>
        <end position="80"/>
    </location>
</feature>
<evidence type="ECO:0000313" key="10">
    <source>
        <dbReference type="Proteomes" id="UP001295740"/>
    </source>
</evidence>
<sequence>MPPAKSKTSHDDAKSETASVKNQNGHGSNNHHQTNGKLRRVASSTGSQLRDVTSVNGNGSTTAPAAPVSQPTTAPGLQWSTFDRDVLHDYRREHRLDTPTAFANSYHQWVLSRPGIGLRSPTMARKQEYRRQSKDDLAKVVRKHFNGVGIQENDAIVGFLHKVRNPGVVKRRNKNAPHSTPLP</sequence>
<evidence type="ECO:0000313" key="9">
    <source>
        <dbReference type="EMBL" id="CAJ2502113.1"/>
    </source>
</evidence>
<feature type="region of interest" description="Disordered" evidence="7">
    <location>
        <begin position="1"/>
        <end position="80"/>
    </location>
</feature>
<comment type="subcellular location">
    <subcellularLocation>
        <location evidence="1">Nucleus</location>
    </subcellularLocation>
</comment>
<accession>A0AAI8YEY2</accession>
<dbReference type="Pfam" id="PF13867">
    <property type="entry name" value="SAP30_Sin3_bdg"/>
    <property type="match status" value="1"/>
</dbReference>
<gene>
    <name evidence="9" type="ORF">KHLLAP_LOCUS2581</name>
</gene>
<name>A0AAI8YEY2_9PEZI</name>
<keyword evidence="3" id="KW-0678">Repressor</keyword>
<dbReference type="GO" id="GO:0005634">
    <property type="term" value="C:nucleus"/>
    <property type="evidence" value="ECO:0007669"/>
    <property type="project" value="UniProtKB-SubCell"/>
</dbReference>
<evidence type="ECO:0000259" key="8">
    <source>
        <dbReference type="Pfam" id="PF13867"/>
    </source>
</evidence>
<organism evidence="9 10">
    <name type="scientific">Anthostomella pinea</name>
    <dbReference type="NCBI Taxonomy" id="933095"/>
    <lineage>
        <taxon>Eukaryota</taxon>
        <taxon>Fungi</taxon>
        <taxon>Dikarya</taxon>
        <taxon>Ascomycota</taxon>
        <taxon>Pezizomycotina</taxon>
        <taxon>Sordariomycetes</taxon>
        <taxon>Xylariomycetidae</taxon>
        <taxon>Xylariales</taxon>
        <taxon>Xylariaceae</taxon>
        <taxon>Anthostomella</taxon>
    </lineage>
</organism>
<evidence type="ECO:0000256" key="6">
    <source>
        <dbReference type="ARBA" id="ARBA00023242"/>
    </source>
</evidence>
<dbReference type="PANTHER" id="PTHR13286">
    <property type="entry name" value="SAP30"/>
    <property type="match status" value="1"/>
</dbReference>
<evidence type="ECO:0000256" key="4">
    <source>
        <dbReference type="ARBA" id="ARBA00023015"/>
    </source>
</evidence>
<dbReference type="EMBL" id="CAUWAG010000003">
    <property type="protein sequence ID" value="CAJ2502113.1"/>
    <property type="molecule type" value="Genomic_DNA"/>
</dbReference>
<proteinExistence type="inferred from homology"/>
<comment type="caution">
    <text evidence="9">The sequence shown here is derived from an EMBL/GenBank/DDBJ whole genome shotgun (WGS) entry which is preliminary data.</text>
</comment>
<evidence type="ECO:0000256" key="5">
    <source>
        <dbReference type="ARBA" id="ARBA00023163"/>
    </source>
</evidence>
<evidence type="ECO:0000256" key="7">
    <source>
        <dbReference type="SAM" id="MobiDB-lite"/>
    </source>
</evidence>
<feature type="compositionally biased region" description="Low complexity" evidence="7">
    <location>
        <begin position="22"/>
        <end position="36"/>
    </location>
</feature>
<dbReference type="Proteomes" id="UP001295740">
    <property type="component" value="Unassembled WGS sequence"/>
</dbReference>
<dbReference type="PANTHER" id="PTHR13286:SF23">
    <property type="entry name" value="HISTONE DEACETYLASE COMPLEX SUBUNIT SAP30 SIN3 BINDING DOMAIN-CONTAINING PROTEIN"/>
    <property type="match status" value="1"/>
</dbReference>
<comment type="similarity">
    <text evidence="2">Belongs to the SAP30 family.</text>
</comment>
<dbReference type="InterPro" id="IPR038291">
    <property type="entry name" value="SAP30_C_sf"/>
</dbReference>
<dbReference type="InterPro" id="IPR024145">
    <property type="entry name" value="His_deAcase_SAP30/SAP30L"/>
</dbReference>
<reference evidence="9" key="1">
    <citation type="submission" date="2023-10" db="EMBL/GenBank/DDBJ databases">
        <authorList>
            <person name="Hackl T."/>
        </authorList>
    </citation>
    <scope>NUCLEOTIDE SEQUENCE</scope>
</reference>
<keyword evidence="4" id="KW-0805">Transcription regulation</keyword>
<protein>
    <submittedName>
        <fullName evidence="9">Uu.00g049660.m01.CDS01</fullName>
    </submittedName>
</protein>
<dbReference type="AlphaFoldDB" id="A0AAI8YEY2"/>